<dbReference type="PROSITE" id="PS50055">
    <property type="entry name" value="TYR_PHOSPHATASE_PTP"/>
    <property type="match status" value="2"/>
</dbReference>
<protein>
    <recommendedName>
        <fullName evidence="2">protein-tyrosine-phosphatase</fullName>
        <ecNumber evidence="2">3.1.3.48</ecNumber>
    </recommendedName>
</protein>
<evidence type="ECO:0000256" key="11">
    <source>
        <dbReference type="ARBA" id="ARBA00051722"/>
    </source>
</evidence>
<dbReference type="CDD" id="cd00047">
    <property type="entry name" value="PTPc"/>
    <property type="match status" value="1"/>
</dbReference>
<evidence type="ECO:0000259" key="14">
    <source>
        <dbReference type="PROSITE" id="PS50056"/>
    </source>
</evidence>
<accession>A0AAV8Y4B0</accession>
<evidence type="ECO:0000256" key="7">
    <source>
        <dbReference type="ARBA" id="ARBA00022989"/>
    </source>
</evidence>
<dbReference type="Proteomes" id="UP001162156">
    <property type="component" value="Unassembled WGS sequence"/>
</dbReference>
<dbReference type="InterPro" id="IPR050348">
    <property type="entry name" value="Protein-Tyr_Phosphatase"/>
</dbReference>
<evidence type="ECO:0000256" key="6">
    <source>
        <dbReference type="ARBA" id="ARBA00022912"/>
    </source>
</evidence>
<feature type="domain" description="Tyrosine-protein phosphatase" evidence="13">
    <location>
        <begin position="660"/>
        <end position="831"/>
    </location>
</feature>
<evidence type="ECO:0000256" key="5">
    <source>
        <dbReference type="ARBA" id="ARBA00022801"/>
    </source>
</evidence>
<evidence type="ECO:0000313" key="16">
    <source>
        <dbReference type="Proteomes" id="UP001162156"/>
    </source>
</evidence>
<sequence>MASYINEQGIVENTTWGPKVISTSETTFSTRFYNVSANTNYTVTIAGVNRLKKNGQDVSVNCAMPPSLPDKQKLARIHWGKLEEQGKWMFKLMMPRVSERNGPICCYRIYLVRMESQQKLSDLPIPEDLTIMSYQEAHRTPRGGAYVAEMFTSSAFHQEVFLGDEQVYNSTNTQCDECIGLRPYNTPREEKINKNASNLANRVRRNEILSDPLPPYDGNLDINSNYTGFVEIIVHGDLKPVFMAAYSNYLDMMNPGPEVIAAPAAGALSLIVQVLCGLVVVILVLLGALCILHRYTKQAHAQAVEMITFRTSLRHKILFTLISMFLFRSLRGRQRLVSLNPPDMCPISKTDLVAAYIEHHRDSDYGFQQEFELLPDRFSDRTTRASDARENIYKNRYPDIKAYDQTRVKLSQVDSITGSDYINANFVMGYKERKKFICAQGPMDTTVNDFWRMIWEQHLELILMLTNLEEYSKTKCAKYWPDKTEGDKCFGDITVAHIQEIRYSDYIVRELKICKNSGGKESEERRITQYHYLVWKDFMAPEHPNGIIKFIKRVNEAYSVEKGSILVHCSAGVGRTGTLVAMDCLLQQLREEGHVSIFNTICDLRHQRNFLVQSLKQYIFIYRALMEVAQYGDTEINANELKHTLERLRQCDNGRTKCKLEEEFENIISAFEDRKSCSVASGEENRDKNRSDNVIPYDRNRVILTPLSGKEHSTYINASFIEGYDNCESFIITQDPVDITINDFWRMISEQGISVVVMLSELGEGRCPRYWPEDEASYDHIHVRYIQAESCPYYTRREMFIKNRDGEDQRVTHLQYHGWPTVDGEAQYEFLHRAIVNYAELHGLCET</sequence>
<comment type="caution">
    <text evidence="15">The sequence shown here is derived from an EMBL/GenBank/DDBJ whole genome shotgun (WGS) entry which is preliminary data.</text>
</comment>
<dbReference type="PRINTS" id="PR00700">
    <property type="entry name" value="PRTYPHPHTASE"/>
</dbReference>
<evidence type="ECO:0000256" key="4">
    <source>
        <dbReference type="ARBA" id="ARBA00022729"/>
    </source>
</evidence>
<dbReference type="SMART" id="SM00404">
    <property type="entry name" value="PTPc_motif"/>
    <property type="match status" value="1"/>
</dbReference>
<dbReference type="SUPFAM" id="SSF52799">
    <property type="entry name" value="(Phosphotyrosine protein) phosphatases II"/>
    <property type="match status" value="2"/>
</dbReference>
<keyword evidence="5" id="KW-0378">Hydrolase</keyword>
<dbReference type="GO" id="GO:0016020">
    <property type="term" value="C:membrane"/>
    <property type="evidence" value="ECO:0007669"/>
    <property type="project" value="UniProtKB-SubCell"/>
</dbReference>
<dbReference type="EMBL" id="JANEYF010002501">
    <property type="protein sequence ID" value="KAJ8945609.1"/>
    <property type="molecule type" value="Genomic_DNA"/>
</dbReference>
<dbReference type="AlphaFoldDB" id="A0AAV8Y4B0"/>
<evidence type="ECO:0000256" key="3">
    <source>
        <dbReference type="ARBA" id="ARBA00022692"/>
    </source>
</evidence>
<feature type="domain" description="Tyrosine-protein phosphatase" evidence="13">
    <location>
        <begin position="367"/>
        <end position="628"/>
    </location>
</feature>
<dbReference type="GO" id="GO:0009653">
    <property type="term" value="P:anatomical structure morphogenesis"/>
    <property type="evidence" value="ECO:0007669"/>
    <property type="project" value="UniProtKB-ARBA"/>
</dbReference>
<evidence type="ECO:0000256" key="2">
    <source>
        <dbReference type="ARBA" id="ARBA00013064"/>
    </source>
</evidence>
<comment type="catalytic activity">
    <reaction evidence="11">
        <text>O-phospho-L-tyrosyl-[protein] + H2O = L-tyrosyl-[protein] + phosphate</text>
        <dbReference type="Rhea" id="RHEA:10684"/>
        <dbReference type="Rhea" id="RHEA-COMP:10136"/>
        <dbReference type="Rhea" id="RHEA-COMP:20101"/>
        <dbReference type="ChEBI" id="CHEBI:15377"/>
        <dbReference type="ChEBI" id="CHEBI:43474"/>
        <dbReference type="ChEBI" id="CHEBI:46858"/>
        <dbReference type="ChEBI" id="CHEBI:61978"/>
        <dbReference type="EC" id="3.1.3.48"/>
    </reaction>
</comment>
<dbReference type="Pfam" id="PF00102">
    <property type="entry name" value="Y_phosphatase"/>
    <property type="match status" value="2"/>
</dbReference>
<dbReference type="InterPro" id="IPR029021">
    <property type="entry name" value="Prot-tyrosine_phosphatase-like"/>
</dbReference>
<feature type="transmembrane region" description="Helical" evidence="12">
    <location>
        <begin position="270"/>
        <end position="292"/>
    </location>
</feature>
<comment type="subcellular location">
    <subcellularLocation>
        <location evidence="1">Membrane</location>
        <topology evidence="1">Single-pass membrane protein</topology>
    </subcellularLocation>
</comment>
<evidence type="ECO:0000256" key="9">
    <source>
        <dbReference type="ARBA" id="ARBA00023157"/>
    </source>
</evidence>
<dbReference type="Gene3D" id="3.90.190.10">
    <property type="entry name" value="Protein tyrosine phosphatase superfamily"/>
    <property type="match status" value="2"/>
</dbReference>
<keyword evidence="4" id="KW-0732">Signal</keyword>
<dbReference type="PANTHER" id="PTHR19134:SF495">
    <property type="entry name" value="TYROSINE-PROTEIN PHOSPHATASE 69D"/>
    <property type="match status" value="1"/>
</dbReference>
<dbReference type="GO" id="GO:0005001">
    <property type="term" value="F:transmembrane receptor protein tyrosine phosphatase activity"/>
    <property type="evidence" value="ECO:0007669"/>
    <property type="project" value="UniProtKB-ARBA"/>
</dbReference>
<dbReference type="PANTHER" id="PTHR19134">
    <property type="entry name" value="RECEPTOR-TYPE TYROSINE-PROTEIN PHOSPHATASE"/>
    <property type="match status" value="1"/>
</dbReference>
<reference evidence="15" key="1">
    <citation type="journal article" date="2023" name="Insect Mol. Biol.">
        <title>Genome sequencing provides insights into the evolution of gene families encoding plant cell wall-degrading enzymes in longhorned beetles.</title>
        <authorList>
            <person name="Shin N.R."/>
            <person name="Okamura Y."/>
            <person name="Kirsch R."/>
            <person name="Pauchet Y."/>
        </authorList>
    </citation>
    <scope>NUCLEOTIDE SEQUENCE</scope>
    <source>
        <strain evidence="15">RBIC_L_NR</strain>
    </source>
</reference>
<evidence type="ECO:0000256" key="1">
    <source>
        <dbReference type="ARBA" id="ARBA00004167"/>
    </source>
</evidence>
<keyword evidence="10" id="KW-0393">Immunoglobulin domain</keyword>
<proteinExistence type="predicted"/>
<dbReference type="PROSITE" id="PS00383">
    <property type="entry name" value="TYR_PHOSPHATASE_1"/>
    <property type="match status" value="1"/>
</dbReference>
<evidence type="ECO:0000256" key="12">
    <source>
        <dbReference type="SAM" id="Phobius"/>
    </source>
</evidence>
<evidence type="ECO:0000256" key="8">
    <source>
        <dbReference type="ARBA" id="ARBA00023136"/>
    </source>
</evidence>
<dbReference type="InterPro" id="IPR000242">
    <property type="entry name" value="PTP_cat"/>
</dbReference>
<keyword evidence="6" id="KW-0904">Protein phosphatase</keyword>
<keyword evidence="16" id="KW-1185">Reference proteome</keyword>
<dbReference type="InterPro" id="IPR003595">
    <property type="entry name" value="Tyr_Pase_cat"/>
</dbReference>
<name>A0AAV8Y4B0_9CUCU</name>
<dbReference type="SMART" id="SM00194">
    <property type="entry name" value="PTPc"/>
    <property type="match status" value="2"/>
</dbReference>
<feature type="domain" description="Tyrosine specific protein phosphatases" evidence="14">
    <location>
        <begin position="548"/>
        <end position="619"/>
    </location>
</feature>
<dbReference type="InterPro" id="IPR000387">
    <property type="entry name" value="Tyr_Pase_dom"/>
</dbReference>
<keyword evidence="7 12" id="KW-1133">Transmembrane helix</keyword>
<keyword evidence="8 12" id="KW-0472">Membrane</keyword>
<feature type="transmembrane region" description="Helical" evidence="12">
    <location>
        <begin position="313"/>
        <end position="330"/>
    </location>
</feature>
<dbReference type="InterPro" id="IPR016130">
    <property type="entry name" value="Tyr_Pase_AS"/>
</dbReference>
<dbReference type="FunFam" id="3.90.190.10:FF:000092">
    <property type="entry name" value="Tyrosine-protein phosphatase 69D"/>
    <property type="match status" value="1"/>
</dbReference>
<dbReference type="EC" id="3.1.3.48" evidence="2"/>
<gene>
    <name evidence="15" type="ORF">NQ314_009136</name>
</gene>
<keyword evidence="3 12" id="KW-0812">Transmembrane</keyword>
<evidence type="ECO:0000259" key="13">
    <source>
        <dbReference type="PROSITE" id="PS50055"/>
    </source>
</evidence>
<keyword evidence="9" id="KW-1015">Disulfide bond</keyword>
<dbReference type="GO" id="GO:0048666">
    <property type="term" value="P:neuron development"/>
    <property type="evidence" value="ECO:0007669"/>
    <property type="project" value="UniProtKB-ARBA"/>
</dbReference>
<organism evidence="15 16">
    <name type="scientific">Rhamnusium bicolor</name>
    <dbReference type="NCBI Taxonomy" id="1586634"/>
    <lineage>
        <taxon>Eukaryota</taxon>
        <taxon>Metazoa</taxon>
        <taxon>Ecdysozoa</taxon>
        <taxon>Arthropoda</taxon>
        <taxon>Hexapoda</taxon>
        <taxon>Insecta</taxon>
        <taxon>Pterygota</taxon>
        <taxon>Neoptera</taxon>
        <taxon>Endopterygota</taxon>
        <taxon>Coleoptera</taxon>
        <taxon>Polyphaga</taxon>
        <taxon>Cucujiformia</taxon>
        <taxon>Chrysomeloidea</taxon>
        <taxon>Cerambycidae</taxon>
        <taxon>Lepturinae</taxon>
        <taxon>Rhagiini</taxon>
        <taxon>Rhamnusium</taxon>
    </lineage>
</organism>
<evidence type="ECO:0000313" key="15">
    <source>
        <dbReference type="EMBL" id="KAJ8945609.1"/>
    </source>
</evidence>
<evidence type="ECO:0000256" key="10">
    <source>
        <dbReference type="ARBA" id="ARBA00023319"/>
    </source>
</evidence>
<dbReference type="PROSITE" id="PS50056">
    <property type="entry name" value="TYR_PHOSPHATASE_2"/>
    <property type="match status" value="1"/>
</dbReference>